<dbReference type="Proteomes" id="UP001374535">
    <property type="component" value="Chromosome 1"/>
</dbReference>
<dbReference type="AlphaFoldDB" id="A0AAQ3P5F6"/>
<dbReference type="EMBL" id="CP144700">
    <property type="protein sequence ID" value="WVZ21990.1"/>
    <property type="molecule type" value="Genomic_DNA"/>
</dbReference>
<evidence type="ECO:0000313" key="1">
    <source>
        <dbReference type="EMBL" id="WVZ21990.1"/>
    </source>
</evidence>
<gene>
    <name evidence="1" type="ORF">V8G54_000534</name>
</gene>
<sequence length="193" mass="22015">MSLHSVRKITPIFFSTKASITTTIHTVTTSNIPTLMKHKLWKNSLGKILIVKRIPIIIYVVKKANRNILLLVGHISRKTTHSIRIHYIPPNIPSFLQNSTSRRSLPLNPGKRKLVNPKTRLPLNELAISNLIQSFIHIDLTRSRSTPLIPHPTNNPHLHTIMHTPFQCKVPRLQLLVSNLLRRIFPLPSMTSV</sequence>
<accession>A0AAQ3P5F6</accession>
<keyword evidence="2" id="KW-1185">Reference proteome</keyword>
<name>A0AAQ3P5F6_VIGMU</name>
<evidence type="ECO:0000313" key="2">
    <source>
        <dbReference type="Proteomes" id="UP001374535"/>
    </source>
</evidence>
<organism evidence="1 2">
    <name type="scientific">Vigna mungo</name>
    <name type="common">Black gram</name>
    <name type="synonym">Phaseolus mungo</name>
    <dbReference type="NCBI Taxonomy" id="3915"/>
    <lineage>
        <taxon>Eukaryota</taxon>
        <taxon>Viridiplantae</taxon>
        <taxon>Streptophyta</taxon>
        <taxon>Embryophyta</taxon>
        <taxon>Tracheophyta</taxon>
        <taxon>Spermatophyta</taxon>
        <taxon>Magnoliopsida</taxon>
        <taxon>eudicotyledons</taxon>
        <taxon>Gunneridae</taxon>
        <taxon>Pentapetalae</taxon>
        <taxon>rosids</taxon>
        <taxon>fabids</taxon>
        <taxon>Fabales</taxon>
        <taxon>Fabaceae</taxon>
        <taxon>Papilionoideae</taxon>
        <taxon>50 kb inversion clade</taxon>
        <taxon>NPAAA clade</taxon>
        <taxon>indigoferoid/millettioid clade</taxon>
        <taxon>Phaseoleae</taxon>
        <taxon>Vigna</taxon>
    </lineage>
</organism>
<proteinExistence type="predicted"/>
<reference evidence="1 2" key="1">
    <citation type="journal article" date="2023" name="Life. Sci Alliance">
        <title>Evolutionary insights into 3D genome organization and epigenetic landscape of Vigna mungo.</title>
        <authorList>
            <person name="Junaid A."/>
            <person name="Singh B."/>
            <person name="Bhatia S."/>
        </authorList>
    </citation>
    <scope>NUCLEOTIDE SEQUENCE [LARGE SCALE GENOMIC DNA]</scope>
    <source>
        <strain evidence="1">Urdbean</strain>
    </source>
</reference>
<protein>
    <submittedName>
        <fullName evidence="1">Uncharacterized protein</fullName>
    </submittedName>
</protein>